<feature type="signal peptide" evidence="1">
    <location>
        <begin position="1"/>
        <end position="19"/>
    </location>
</feature>
<keyword evidence="3" id="KW-1185">Reference proteome</keyword>
<reference evidence="2 3" key="1">
    <citation type="submission" date="2012-05" db="EMBL/GenBank/DDBJ databases">
        <title>Genome sequence of Nitritalea halalkaliphila LW7.</title>
        <authorList>
            <person name="Jangir P.K."/>
            <person name="Singh A."/>
            <person name="Shivaji S."/>
            <person name="Sharma R."/>
        </authorList>
    </citation>
    <scope>NUCLEOTIDE SEQUENCE [LARGE SCALE GENOMIC DNA]</scope>
    <source>
        <strain evidence="2 3">LW7</strain>
    </source>
</reference>
<sequence length="71" mass="8146">MKKLLFSSMLVFCILAAHASSLVSLITTYQADVGALGRLYPNSLSIAYFERFDRLYTDWLKELKKSRLRIA</sequence>
<gene>
    <name evidence="2" type="ORF">A3SI_00210</name>
</gene>
<name>I5CAK2_9BACT</name>
<comment type="caution">
    <text evidence="2">The sequence shown here is derived from an EMBL/GenBank/DDBJ whole genome shotgun (WGS) entry which is preliminary data.</text>
</comment>
<evidence type="ECO:0000313" key="2">
    <source>
        <dbReference type="EMBL" id="EIM78854.1"/>
    </source>
</evidence>
<protein>
    <submittedName>
        <fullName evidence="2">Uncharacterized protein</fullName>
    </submittedName>
</protein>
<evidence type="ECO:0000313" key="3">
    <source>
        <dbReference type="Proteomes" id="UP000005551"/>
    </source>
</evidence>
<dbReference type="STRING" id="1189621.A3SI_00210"/>
<evidence type="ECO:0000256" key="1">
    <source>
        <dbReference type="SAM" id="SignalP"/>
    </source>
</evidence>
<organism evidence="2 3">
    <name type="scientific">Nitritalea halalkaliphila LW7</name>
    <dbReference type="NCBI Taxonomy" id="1189621"/>
    <lineage>
        <taxon>Bacteria</taxon>
        <taxon>Pseudomonadati</taxon>
        <taxon>Bacteroidota</taxon>
        <taxon>Cytophagia</taxon>
        <taxon>Cytophagales</taxon>
        <taxon>Cyclobacteriaceae</taxon>
        <taxon>Nitritalea</taxon>
    </lineage>
</organism>
<proteinExistence type="predicted"/>
<dbReference type="EMBL" id="AJYA01000001">
    <property type="protein sequence ID" value="EIM78854.1"/>
    <property type="molecule type" value="Genomic_DNA"/>
</dbReference>
<dbReference type="AlphaFoldDB" id="I5CAK2"/>
<dbReference type="Proteomes" id="UP000005551">
    <property type="component" value="Unassembled WGS sequence"/>
</dbReference>
<feature type="chain" id="PRO_5003700601" evidence="1">
    <location>
        <begin position="20"/>
        <end position="71"/>
    </location>
</feature>
<dbReference type="RefSeq" id="WP_009053072.1">
    <property type="nucleotide sequence ID" value="NZ_AJYA01000001.1"/>
</dbReference>
<keyword evidence="1" id="KW-0732">Signal</keyword>
<accession>I5CAK2</accession>